<dbReference type="AlphaFoldDB" id="A0AAV7LZR0"/>
<name>A0AAV7LZR0_PLEWA</name>
<accession>A0AAV7LZR0</accession>
<comment type="caution">
    <text evidence="1">The sequence shown here is derived from an EMBL/GenBank/DDBJ whole genome shotgun (WGS) entry which is preliminary data.</text>
</comment>
<gene>
    <name evidence="1" type="ORF">NDU88_002027</name>
</gene>
<evidence type="ECO:0000313" key="1">
    <source>
        <dbReference type="EMBL" id="KAJ1096897.1"/>
    </source>
</evidence>
<evidence type="ECO:0000313" key="2">
    <source>
        <dbReference type="Proteomes" id="UP001066276"/>
    </source>
</evidence>
<dbReference type="EMBL" id="JANPWB010000014">
    <property type="protein sequence ID" value="KAJ1096897.1"/>
    <property type="molecule type" value="Genomic_DNA"/>
</dbReference>
<reference evidence="1" key="1">
    <citation type="journal article" date="2022" name="bioRxiv">
        <title>Sequencing and chromosome-scale assembly of the giantPleurodeles waltlgenome.</title>
        <authorList>
            <person name="Brown T."/>
            <person name="Elewa A."/>
            <person name="Iarovenko S."/>
            <person name="Subramanian E."/>
            <person name="Araus A.J."/>
            <person name="Petzold A."/>
            <person name="Susuki M."/>
            <person name="Suzuki K.-i.T."/>
            <person name="Hayashi T."/>
            <person name="Toyoda A."/>
            <person name="Oliveira C."/>
            <person name="Osipova E."/>
            <person name="Leigh N.D."/>
            <person name="Simon A."/>
            <person name="Yun M.H."/>
        </authorList>
    </citation>
    <scope>NUCLEOTIDE SEQUENCE</scope>
    <source>
        <strain evidence="1">20211129_DDA</strain>
        <tissue evidence="1">Liver</tissue>
    </source>
</reference>
<sequence>MVIGMLHYCAPEQRTTDPASRACGASPWINKLTARALESLHTIHDISMSLCKRIKLLSDPPTPGGGPAENCSLQILMPLEEKAWTSQKRDTHSTMS</sequence>
<protein>
    <submittedName>
        <fullName evidence="1">Uncharacterized protein</fullName>
    </submittedName>
</protein>
<proteinExistence type="predicted"/>
<keyword evidence="2" id="KW-1185">Reference proteome</keyword>
<dbReference type="Proteomes" id="UP001066276">
    <property type="component" value="Chromosome 10"/>
</dbReference>
<organism evidence="1 2">
    <name type="scientific">Pleurodeles waltl</name>
    <name type="common">Iberian ribbed newt</name>
    <dbReference type="NCBI Taxonomy" id="8319"/>
    <lineage>
        <taxon>Eukaryota</taxon>
        <taxon>Metazoa</taxon>
        <taxon>Chordata</taxon>
        <taxon>Craniata</taxon>
        <taxon>Vertebrata</taxon>
        <taxon>Euteleostomi</taxon>
        <taxon>Amphibia</taxon>
        <taxon>Batrachia</taxon>
        <taxon>Caudata</taxon>
        <taxon>Salamandroidea</taxon>
        <taxon>Salamandridae</taxon>
        <taxon>Pleurodelinae</taxon>
        <taxon>Pleurodeles</taxon>
    </lineage>
</organism>